<dbReference type="GO" id="GO:0006397">
    <property type="term" value="P:mRNA processing"/>
    <property type="evidence" value="ECO:0007669"/>
    <property type="project" value="UniProtKB-KW"/>
</dbReference>
<keyword evidence="10" id="KW-1185">Reference proteome</keyword>
<dbReference type="PANTHER" id="PTHR13296:SF0">
    <property type="entry name" value="PRE-MRNA-SPLICING FACTOR SPF27"/>
    <property type="match status" value="1"/>
</dbReference>
<comment type="similarity">
    <text evidence="2">Belongs to the SPF27 family.</text>
</comment>
<accession>A0AAV5VLM7</accession>
<dbReference type="Pfam" id="PF05700">
    <property type="entry name" value="BCAS2"/>
    <property type="match status" value="1"/>
</dbReference>
<dbReference type="GO" id="GO:0071011">
    <property type="term" value="C:precatalytic spliceosome"/>
    <property type="evidence" value="ECO:0007669"/>
    <property type="project" value="TreeGrafter"/>
</dbReference>
<evidence type="ECO:0000256" key="3">
    <source>
        <dbReference type="ARBA" id="ARBA00014158"/>
    </source>
</evidence>
<evidence type="ECO:0000256" key="8">
    <source>
        <dbReference type="SAM" id="MobiDB-lite"/>
    </source>
</evidence>
<keyword evidence="7" id="KW-0539">Nucleus</keyword>
<name>A0AAV5VLM7_9BILA</name>
<evidence type="ECO:0000256" key="5">
    <source>
        <dbReference type="ARBA" id="ARBA00022728"/>
    </source>
</evidence>
<evidence type="ECO:0000313" key="9">
    <source>
        <dbReference type="EMBL" id="GMT19148.1"/>
    </source>
</evidence>
<sequence>QMLSLPAPTQPASSHLVDALPYLDTAYGETDRQHALNLIANECKVFLPTANYLKHLPVPDYDVFLTPTLMKENARMAKKEEMTKLDMSRCELPPPSSAKSGDKQAWKKSIDNARAQNEHLVVRESNLELMEEFASDGFLRRNRCLEEILHSEEEKLREKKQTILQIHAKRKAAQLEAGSKLKDGEAAWVGMLTKNYQMEMAIEQLERENVAKAKKLKIEIESL</sequence>
<keyword evidence="5" id="KW-0747">Spliceosome</keyword>
<dbReference type="Proteomes" id="UP001432322">
    <property type="component" value="Unassembled WGS sequence"/>
</dbReference>
<dbReference type="GO" id="GO:0071013">
    <property type="term" value="C:catalytic step 2 spliceosome"/>
    <property type="evidence" value="ECO:0007669"/>
    <property type="project" value="TreeGrafter"/>
</dbReference>
<dbReference type="EMBL" id="BTSY01000003">
    <property type="protein sequence ID" value="GMT19148.1"/>
    <property type="molecule type" value="Genomic_DNA"/>
</dbReference>
<feature type="region of interest" description="Disordered" evidence="8">
    <location>
        <begin position="81"/>
        <end position="104"/>
    </location>
</feature>
<dbReference type="GO" id="GO:0000974">
    <property type="term" value="C:Prp19 complex"/>
    <property type="evidence" value="ECO:0007669"/>
    <property type="project" value="TreeGrafter"/>
</dbReference>
<dbReference type="GO" id="GO:0008380">
    <property type="term" value="P:RNA splicing"/>
    <property type="evidence" value="ECO:0007669"/>
    <property type="project" value="UniProtKB-KW"/>
</dbReference>
<evidence type="ECO:0000256" key="2">
    <source>
        <dbReference type="ARBA" id="ARBA00010788"/>
    </source>
</evidence>
<proteinExistence type="inferred from homology"/>
<evidence type="ECO:0000313" key="10">
    <source>
        <dbReference type="Proteomes" id="UP001432322"/>
    </source>
</evidence>
<keyword evidence="4" id="KW-0507">mRNA processing</keyword>
<comment type="subcellular location">
    <subcellularLocation>
        <location evidence="1">Nucleus</location>
    </subcellularLocation>
</comment>
<protein>
    <recommendedName>
        <fullName evidence="3">Pre-mRNA-splicing factor SPF27</fullName>
    </recommendedName>
</protein>
<feature type="non-terminal residue" evidence="9">
    <location>
        <position position="1"/>
    </location>
</feature>
<feature type="non-terminal residue" evidence="9">
    <location>
        <position position="223"/>
    </location>
</feature>
<gene>
    <name evidence="9" type="ORF">PFISCL1PPCAC_10445</name>
</gene>
<evidence type="ECO:0000256" key="7">
    <source>
        <dbReference type="ARBA" id="ARBA00023242"/>
    </source>
</evidence>
<comment type="caution">
    <text evidence="9">The sequence shown here is derived from an EMBL/GenBank/DDBJ whole genome shotgun (WGS) entry which is preliminary data.</text>
</comment>
<evidence type="ECO:0000256" key="6">
    <source>
        <dbReference type="ARBA" id="ARBA00023187"/>
    </source>
</evidence>
<organism evidence="9 10">
    <name type="scientific">Pristionchus fissidentatus</name>
    <dbReference type="NCBI Taxonomy" id="1538716"/>
    <lineage>
        <taxon>Eukaryota</taxon>
        <taxon>Metazoa</taxon>
        <taxon>Ecdysozoa</taxon>
        <taxon>Nematoda</taxon>
        <taxon>Chromadorea</taxon>
        <taxon>Rhabditida</taxon>
        <taxon>Rhabditina</taxon>
        <taxon>Diplogasteromorpha</taxon>
        <taxon>Diplogasteroidea</taxon>
        <taxon>Neodiplogasteridae</taxon>
        <taxon>Pristionchus</taxon>
    </lineage>
</organism>
<reference evidence="9" key="1">
    <citation type="submission" date="2023-10" db="EMBL/GenBank/DDBJ databases">
        <title>Genome assembly of Pristionchus species.</title>
        <authorList>
            <person name="Yoshida K."/>
            <person name="Sommer R.J."/>
        </authorList>
    </citation>
    <scope>NUCLEOTIDE SEQUENCE</scope>
    <source>
        <strain evidence="9">RS5133</strain>
    </source>
</reference>
<evidence type="ECO:0000256" key="1">
    <source>
        <dbReference type="ARBA" id="ARBA00004123"/>
    </source>
</evidence>
<dbReference type="AlphaFoldDB" id="A0AAV5VLM7"/>
<keyword evidence="6" id="KW-0508">mRNA splicing</keyword>
<dbReference type="InterPro" id="IPR008409">
    <property type="entry name" value="SPF27"/>
</dbReference>
<evidence type="ECO:0000256" key="4">
    <source>
        <dbReference type="ARBA" id="ARBA00022664"/>
    </source>
</evidence>
<dbReference type="PANTHER" id="PTHR13296">
    <property type="entry name" value="BCAS2 PROTEIN"/>
    <property type="match status" value="1"/>
</dbReference>